<dbReference type="GO" id="GO:0048472">
    <property type="term" value="F:threonine-phosphate decarboxylase activity"/>
    <property type="evidence" value="ECO:0007669"/>
    <property type="project" value="UniProtKB-EC"/>
</dbReference>
<dbReference type="EC" id="4.1.1.81" evidence="6"/>
<dbReference type="CDD" id="cd00609">
    <property type="entry name" value="AAT_like"/>
    <property type="match status" value="1"/>
</dbReference>
<evidence type="ECO:0000256" key="3">
    <source>
        <dbReference type="ARBA" id="ARBA00023239"/>
    </source>
</evidence>
<dbReference type="InterPro" id="IPR004838">
    <property type="entry name" value="NHTrfase_class1_PyrdxlP-BS"/>
</dbReference>
<comment type="caution">
    <text evidence="6">The sequence shown here is derived from an EMBL/GenBank/DDBJ whole genome shotgun (WGS) entry which is preliminary data.</text>
</comment>
<protein>
    <submittedName>
        <fullName evidence="6">Threonine-phosphate decarboxylase CobD</fullName>
        <ecNumber evidence="6">4.1.1.81</ecNumber>
    </submittedName>
</protein>
<evidence type="ECO:0000256" key="2">
    <source>
        <dbReference type="ARBA" id="ARBA00022898"/>
    </source>
</evidence>
<dbReference type="Pfam" id="PF00155">
    <property type="entry name" value="Aminotran_1_2"/>
    <property type="match status" value="1"/>
</dbReference>
<feature type="domain" description="Aminotransferase class I/classII large" evidence="5">
    <location>
        <begin position="90"/>
        <end position="339"/>
    </location>
</feature>
<sequence>MHSGAQGTAVDNIDQGVPVDAENLSPAPVHGGRLNAAVAQHGIPREQWLDLSTGINPEGWPVPPIPATVFNRLPEEDDGLQSVACAYYGSRELLLVPGSQAAIQALPALRLSRSGRAEVGVLYPGYAEHAFRWQQAGHAVSLLQAEQIEARLDSLDVLVLINPCNPSAQEFSQRQLQDWQARLAPRGGWLLVDEAFIDATPEQSLIRDPMPAGLIILRSLGKFFGLAGLRVGAVCAEAEVRAALAHQIGPWAISHPSRWLARQALADTAWQQSMRARLARQQARLQTLLSAMLGERGVVVSSTALFATVVTEQAARIAQRCARAGILVRRFEQPAALRFGLPEDEDAWQRLERVLNEIRHD</sequence>
<accession>A0ABS6MAQ3</accession>
<keyword evidence="7" id="KW-1185">Reference proteome</keyword>
<dbReference type="NCBIfam" id="TIGR01140">
    <property type="entry name" value="L_thr_O3P_dcar"/>
    <property type="match status" value="1"/>
</dbReference>
<dbReference type="EMBL" id="JAHQZT010000008">
    <property type="protein sequence ID" value="MBV0933350.1"/>
    <property type="molecule type" value="Genomic_DNA"/>
</dbReference>
<dbReference type="Proteomes" id="UP000755551">
    <property type="component" value="Unassembled WGS sequence"/>
</dbReference>
<organism evidence="6 7">
    <name type="scientific">Marinobacterium weihaiense</name>
    <dbReference type="NCBI Taxonomy" id="2851016"/>
    <lineage>
        <taxon>Bacteria</taxon>
        <taxon>Pseudomonadati</taxon>
        <taxon>Pseudomonadota</taxon>
        <taxon>Gammaproteobacteria</taxon>
        <taxon>Oceanospirillales</taxon>
        <taxon>Oceanospirillaceae</taxon>
        <taxon>Marinobacterium</taxon>
    </lineage>
</organism>
<keyword evidence="3 6" id="KW-0456">Lyase</keyword>
<evidence type="ECO:0000313" key="7">
    <source>
        <dbReference type="Proteomes" id="UP000755551"/>
    </source>
</evidence>
<dbReference type="InterPro" id="IPR004839">
    <property type="entry name" value="Aminotransferase_I/II_large"/>
</dbReference>
<evidence type="ECO:0000313" key="6">
    <source>
        <dbReference type="EMBL" id="MBV0933350.1"/>
    </source>
</evidence>
<evidence type="ECO:0000259" key="5">
    <source>
        <dbReference type="Pfam" id="PF00155"/>
    </source>
</evidence>
<gene>
    <name evidence="6" type="primary">cobD</name>
    <name evidence="6" type="ORF">KTN04_08365</name>
</gene>
<dbReference type="PROSITE" id="PS00105">
    <property type="entry name" value="AA_TRANSFER_CLASS_1"/>
    <property type="match status" value="1"/>
</dbReference>
<feature type="region of interest" description="Disordered" evidence="4">
    <location>
        <begin position="1"/>
        <end position="22"/>
    </location>
</feature>
<comment type="cofactor">
    <cofactor evidence="1">
        <name>pyridoxal 5'-phosphate</name>
        <dbReference type="ChEBI" id="CHEBI:597326"/>
    </cofactor>
</comment>
<dbReference type="InterPro" id="IPR005860">
    <property type="entry name" value="CobD"/>
</dbReference>
<evidence type="ECO:0000256" key="4">
    <source>
        <dbReference type="SAM" id="MobiDB-lite"/>
    </source>
</evidence>
<dbReference type="PANTHER" id="PTHR42885">
    <property type="entry name" value="HISTIDINOL-PHOSPHATE AMINOTRANSFERASE-RELATED"/>
    <property type="match status" value="1"/>
</dbReference>
<evidence type="ECO:0000256" key="1">
    <source>
        <dbReference type="ARBA" id="ARBA00001933"/>
    </source>
</evidence>
<dbReference type="PANTHER" id="PTHR42885:SF1">
    <property type="entry name" value="THREONINE-PHOSPHATE DECARBOXYLASE"/>
    <property type="match status" value="1"/>
</dbReference>
<keyword evidence="2" id="KW-0663">Pyridoxal phosphate</keyword>
<name>A0ABS6MAQ3_9GAMM</name>
<proteinExistence type="predicted"/>
<reference evidence="6 7" key="1">
    <citation type="submission" date="2021-06" db="EMBL/GenBank/DDBJ databases">
        <title>Bacterium isolated from marine sediment.</title>
        <authorList>
            <person name="Zhu K.-L."/>
            <person name="Du Z.-J."/>
            <person name="Liang Q.-Y."/>
        </authorList>
    </citation>
    <scope>NUCLEOTIDE SEQUENCE [LARGE SCALE GENOMIC DNA]</scope>
    <source>
        <strain evidence="6 7">A346</strain>
    </source>
</reference>